<keyword evidence="1" id="KW-1133">Transmembrane helix</keyword>
<keyword evidence="3" id="KW-1185">Reference proteome</keyword>
<sequence length="65" mass="7552">MFATTIKDNLLEDKRLISLNSAIISDYSAFSFCISSFFTFPLIFAFFVLILTVMALFKRKRQPDF</sequence>
<dbReference type="PATRIC" id="fig|1408103.3.peg.1041"/>
<comment type="caution">
    <text evidence="2">The sequence shown here is derived from an EMBL/GenBank/DDBJ whole genome shotgun (WGS) entry which is preliminary data.</text>
</comment>
<organism evidence="2 3">
    <name type="scientific">Mesobacillus campisalis</name>
    <dbReference type="NCBI Taxonomy" id="1408103"/>
    <lineage>
        <taxon>Bacteria</taxon>
        <taxon>Bacillati</taxon>
        <taxon>Bacillota</taxon>
        <taxon>Bacilli</taxon>
        <taxon>Bacillales</taxon>
        <taxon>Bacillaceae</taxon>
        <taxon>Mesobacillus</taxon>
    </lineage>
</organism>
<dbReference type="EMBL" id="LAYY01000004">
    <property type="protein sequence ID" value="KKK39076.1"/>
    <property type="molecule type" value="Genomic_DNA"/>
</dbReference>
<evidence type="ECO:0000313" key="2">
    <source>
        <dbReference type="EMBL" id="KKK39076.1"/>
    </source>
</evidence>
<feature type="transmembrane region" description="Helical" evidence="1">
    <location>
        <begin position="29"/>
        <end position="57"/>
    </location>
</feature>
<dbReference type="AlphaFoldDB" id="A0A0M2SZE6"/>
<evidence type="ECO:0000256" key="1">
    <source>
        <dbReference type="SAM" id="Phobius"/>
    </source>
</evidence>
<protein>
    <submittedName>
        <fullName evidence="2">Uncharacterized protein</fullName>
    </submittedName>
</protein>
<dbReference type="Proteomes" id="UP000034166">
    <property type="component" value="Unassembled WGS sequence"/>
</dbReference>
<gene>
    <name evidence="2" type="ORF">WQ57_04635</name>
</gene>
<evidence type="ECO:0000313" key="3">
    <source>
        <dbReference type="Proteomes" id="UP000034166"/>
    </source>
</evidence>
<name>A0A0M2SZE6_9BACI</name>
<keyword evidence="1" id="KW-0472">Membrane</keyword>
<accession>A0A0M2SZE6</accession>
<reference evidence="2 3" key="1">
    <citation type="submission" date="2015-04" db="EMBL/GenBank/DDBJ databases">
        <title>Taxonomic description and genome sequence of Bacillus campisalis sp. nov., a novel member of the genus Bacillus isolated from solar saltern.</title>
        <authorList>
            <person name="Mathan Kumar R."/>
            <person name="Kaur G."/>
            <person name="Kumar A."/>
            <person name="Singh N.K."/>
            <person name="Kaur N."/>
            <person name="Kumar N."/>
            <person name="Mayilraj S."/>
        </authorList>
    </citation>
    <scope>NUCLEOTIDE SEQUENCE [LARGE SCALE GENOMIC DNA]</scope>
    <source>
        <strain evidence="2 3">SA2-6</strain>
    </source>
</reference>
<keyword evidence="1" id="KW-0812">Transmembrane</keyword>
<proteinExistence type="predicted"/>